<sequence length="98" mass="12580">MLKNYKFFFKNKIFNKNKNILFFYNLKKHKIYFYNISNLYYKKLYKFNKIIYGIIYFCKYFKFNLFKIKIILFNKKNKEYVIIDKYINLFNIIKIFYK</sequence>
<name>A0A6M8NXS1_BABGI</name>
<dbReference type="EMBL" id="MN481613">
    <property type="protein sequence ID" value="QKG04113.1"/>
    <property type="molecule type" value="Genomic_DNA"/>
</dbReference>
<accession>A0A6M8NXS1</accession>
<reference evidence="1" key="1">
    <citation type="journal article" date="2020" name="Parasit. Vectors">
        <title>Annotation and characterization of Babesia gibsoni apicoplast genome.</title>
        <authorList>
            <person name="Liu Q."/>
            <person name="Yu L."/>
            <person name="Jiang F."/>
            <person name="Li M."/>
            <person name="Zhan X."/>
            <person name="Huang Y."/>
            <person name="Wang S."/>
            <person name="Du X."/>
            <person name="He L."/>
            <person name="Zhao J."/>
        </authorList>
    </citation>
    <scope>NUCLEOTIDE SEQUENCE</scope>
    <source>
        <strain evidence="1">Wuhan</strain>
    </source>
</reference>
<protein>
    <submittedName>
        <fullName evidence="1">Uncharacterized protein</fullName>
    </submittedName>
</protein>
<proteinExistence type="predicted"/>
<evidence type="ECO:0000313" key="1">
    <source>
        <dbReference type="EMBL" id="QKG04113.1"/>
    </source>
</evidence>
<gene>
    <name evidence="1" type="primary">hp3</name>
</gene>
<dbReference type="AlphaFoldDB" id="A0A6M8NXS1"/>
<organism evidence="1">
    <name type="scientific">Babesia gibsoni</name>
    <dbReference type="NCBI Taxonomy" id="33632"/>
    <lineage>
        <taxon>Eukaryota</taxon>
        <taxon>Sar</taxon>
        <taxon>Alveolata</taxon>
        <taxon>Apicomplexa</taxon>
        <taxon>Aconoidasida</taxon>
        <taxon>Piroplasmida</taxon>
        <taxon>Babesiidae</taxon>
        <taxon>Babesia</taxon>
    </lineage>
</organism>